<gene>
    <name evidence="2" type="ORF">CLV91_2471</name>
</gene>
<accession>A0A495E5X4</accession>
<protein>
    <submittedName>
        <fullName evidence="2">Uncharacterized protein</fullName>
    </submittedName>
</protein>
<dbReference type="OrthoDB" id="1179726at2"/>
<evidence type="ECO:0000313" key="3">
    <source>
        <dbReference type="Proteomes" id="UP000269412"/>
    </source>
</evidence>
<feature type="transmembrane region" description="Helical" evidence="1">
    <location>
        <begin position="6"/>
        <end position="26"/>
    </location>
</feature>
<dbReference type="EMBL" id="RBIQ01000009">
    <property type="protein sequence ID" value="RKR12345.1"/>
    <property type="molecule type" value="Genomic_DNA"/>
</dbReference>
<feature type="transmembrane region" description="Helical" evidence="1">
    <location>
        <begin position="38"/>
        <end position="60"/>
    </location>
</feature>
<keyword evidence="1" id="KW-0812">Transmembrane</keyword>
<dbReference type="Proteomes" id="UP000269412">
    <property type="component" value="Unassembled WGS sequence"/>
</dbReference>
<reference evidence="2 3" key="1">
    <citation type="submission" date="2018-10" db="EMBL/GenBank/DDBJ databases">
        <title>Genomic Encyclopedia of Archaeal and Bacterial Type Strains, Phase II (KMG-II): from individual species to whole genera.</title>
        <authorList>
            <person name="Goeker M."/>
        </authorList>
    </citation>
    <scope>NUCLEOTIDE SEQUENCE [LARGE SCALE GENOMIC DNA]</scope>
    <source>
        <strain evidence="2 3">DSM 25230</strain>
    </source>
</reference>
<comment type="caution">
    <text evidence="2">The sequence shown here is derived from an EMBL/GenBank/DDBJ whole genome shotgun (WGS) entry which is preliminary data.</text>
</comment>
<dbReference type="RefSeq" id="WP_121068325.1">
    <property type="nucleotide sequence ID" value="NZ_RBIQ01000009.1"/>
</dbReference>
<organism evidence="2 3">
    <name type="scientific">Maribacter vaceletii</name>
    <dbReference type="NCBI Taxonomy" id="1206816"/>
    <lineage>
        <taxon>Bacteria</taxon>
        <taxon>Pseudomonadati</taxon>
        <taxon>Bacteroidota</taxon>
        <taxon>Flavobacteriia</taxon>
        <taxon>Flavobacteriales</taxon>
        <taxon>Flavobacteriaceae</taxon>
        <taxon>Maribacter</taxon>
    </lineage>
</organism>
<keyword evidence="1" id="KW-0472">Membrane</keyword>
<proteinExistence type="predicted"/>
<dbReference type="AlphaFoldDB" id="A0A495E5X4"/>
<evidence type="ECO:0000256" key="1">
    <source>
        <dbReference type="SAM" id="Phobius"/>
    </source>
</evidence>
<sequence>MFSTGQLVFAALFAVSFIAIIAFSYIKDKKLHAKNYKGVKWVAITFAIFLVILFCIKFMLKF</sequence>
<keyword evidence="1" id="KW-1133">Transmembrane helix</keyword>
<evidence type="ECO:0000313" key="2">
    <source>
        <dbReference type="EMBL" id="RKR12345.1"/>
    </source>
</evidence>
<name>A0A495E5X4_9FLAO</name>
<keyword evidence="3" id="KW-1185">Reference proteome</keyword>